<keyword evidence="3" id="KW-1185">Reference proteome</keyword>
<proteinExistence type="predicted"/>
<feature type="non-terminal residue" evidence="2">
    <location>
        <position position="1"/>
    </location>
</feature>
<name>A0A267E9N9_9PLAT</name>
<protein>
    <submittedName>
        <fullName evidence="2">Uncharacterized protein</fullName>
    </submittedName>
</protein>
<dbReference type="Proteomes" id="UP000215902">
    <property type="component" value="Unassembled WGS sequence"/>
</dbReference>
<dbReference type="AlphaFoldDB" id="A0A267E9N9"/>
<evidence type="ECO:0000313" key="2">
    <source>
        <dbReference type="EMBL" id="PAA58218.1"/>
    </source>
</evidence>
<evidence type="ECO:0000313" key="3">
    <source>
        <dbReference type="Proteomes" id="UP000215902"/>
    </source>
</evidence>
<gene>
    <name evidence="2" type="ORF">BOX15_Mlig018066g2</name>
</gene>
<feature type="compositionally biased region" description="Polar residues" evidence="1">
    <location>
        <begin position="8"/>
        <end position="20"/>
    </location>
</feature>
<accession>A0A267E9N9</accession>
<organism evidence="2 3">
    <name type="scientific">Macrostomum lignano</name>
    <dbReference type="NCBI Taxonomy" id="282301"/>
    <lineage>
        <taxon>Eukaryota</taxon>
        <taxon>Metazoa</taxon>
        <taxon>Spiralia</taxon>
        <taxon>Lophotrochozoa</taxon>
        <taxon>Platyhelminthes</taxon>
        <taxon>Rhabditophora</taxon>
        <taxon>Macrostomorpha</taxon>
        <taxon>Macrostomida</taxon>
        <taxon>Macrostomidae</taxon>
        <taxon>Macrostomum</taxon>
    </lineage>
</organism>
<evidence type="ECO:0000256" key="1">
    <source>
        <dbReference type="SAM" id="MobiDB-lite"/>
    </source>
</evidence>
<reference evidence="2 3" key="1">
    <citation type="submission" date="2017-06" db="EMBL/GenBank/DDBJ databases">
        <title>A platform for efficient transgenesis in Macrostomum lignano, a flatworm model organism for stem cell research.</title>
        <authorList>
            <person name="Berezikov E."/>
        </authorList>
    </citation>
    <scope>NUCLEOTIDE SEQUENCE [LARGE SCALE GENOMIC DNA]</scope>
    <source>
        <strain evidence="2">DV1</strain>
        <tissue evidence="2">Whole organism</tissue>
    </source>
</reference>
<sequence length="76" mass="8805">TEEAPITEPQQPENTQNATRVTNSASNLQNLFLRNQEVKTLPVEGEKLFKWFPEVQLWLSEDADIEQVKLELSKHQ</sequence>
<comment type="caution">
    <text evidence="2">The sequence shown here is derived from an EMBL/GenBank/DDBJ whole genome shotgun (WGS) entry which is preliminary data.</text>
</comment>
<feature type="region of interest" description="Disordered" evidence="1">
    <location>
        <begin position="1"/>
        <end position="20"/>
    </location>
</feature>
<dbReference type="EMBL" id="NIVC01002398">
    <property type="protein sequence ID" value="PAA58218.1"/>
    <property type="molecule type" value="Genomic_DNA"/>
</dbReference>